<dbReference type="STRING" id="435830.HMPREF0045_01044"/>
<dbReference type="CDD" id="cd07067">
    <property type="entry name" value="HP_PGM_like"/>
    <property type="match status" value="1"/>
</dbReference>
<protein>
    <recommendedName>
        <fullName evidence="3">Phosphoglycerate mutase</fullName>
    </recommendedName>
</protein>
<evidence type="ECO:0000313" key="1">
    <source>
        <dbReference type="EMBL" id="EHM88205.1"/>
    </source>
</evidence>
<keyword evidence="2" id="KW-1185">Reference proteome</keyword>
<dbReference type="SMART" id="SM00855">
    <property type="entry name" value="PGAM"/>
    <property type="match status" value="1"/>
</dbReference>
<sequence>MVRTTIHVMRHGEVDNPQGVLYGRMPGYHLTPRGHAMAQMVADYLVETGKDITVVTTSPLERAVESGAPTAAAFGVKAGTDARLIEAENHFEGVAVNRNRWVLAHPEHWAYYINPLRPSWGEPYTQLVARMSAAVRSALVQARGHEALLVSHQLPIWSLSLFLHGRPLAHDPRRRQCSLASLTSLTFEDNTLVGLAYTEPANALLHEAEDMVPGTGVAGLKIGDGDGEGRA</sequence>
<accession>G9PFM0</accession>
<gene>
    <name evidence="1" type="ORF">HMPREF0045_01044</name>
</gene>
<proteinExistence type="predicted"/>
<dbReference type="RefSeq" id="WP_005986228.1">
    <property type="nucleotide sequence ID" value="NZ_JH470338.1"/>
</dbReference>
<dbReference type="InterPro" id="IPR013078">
    <property type="entry name" value="His_Pase_superF_clade-1"/>
</dbReference>
<organism evidence="1 2">
    <name type="scientific">Actinomyces graevenitzii C83</name>
    <dbReference type="NCBI Taxonomy" id="435830"/>
    <lineage>
        <taxon>Bacteria</taxon>
        <taxon>Bacillati</taxon>
        <taxon>Actinomycetota</taxon>
        <taxon>Actinomycetes</taxon>
        <taxon>Actinomycetales</taxon>
        <taxon>Actinomycetaceae</taxon>
        <taxon>Actinomyces</taxon>
    </lineage>
</organism>
<dbReference type="Proteomes" id="UP000003822">
    <property type="component" value="Unassembled WGS sequence"/>
</dbReference>
<dbReference type="OrthoDB" id="3215466at2"/>
<evidence type="ECO:0008006" key="3">
    <source>
        <dbReference type="Google" id="ProtNLM"/>
    </source>
</evidence>
<comment type="caution">
    <text evidence="1">The sequence shown here is derived from an EMBL/GenBank/DDBJ whole genome shotgun (WGS) entry which is preliminary data.</text>
</comment>
<dbReference type="PATRIC" id="fig|435830.3.peg.1014"/>
<dbReference type="InterPro" id="IPR029033">
    <property type="entry name" value="His_PPase_superfam"/>
</dbReference>
<dbReference type="AlphaFoldDB" id="G9PFM0"/>
<dbReference type="SUPFAM" id="SSF53254">
    <property type="entry name" value="Phosphoglycerate mutase-like"/>
    <property type="match status" value="1"/>
</dbReference>
<dbReference type="Gene3D" id="3.40.50.1240">
    <property type="entry name" value="Phosphoglycerate mutase-like"/>
    <property type="match status" value="1"/>
</dbReference>
<dbReference type="EMBL" id="ACRN01000006">
    <property type="protein sequence ID" value="EHM88205.1"/>
    <property type="molecule type" value="Genomic_DNA"/>
</dbReference>
<name>G9PFM0_9ACTO</name>
<reference evidence="1 2" key="1">
    <citation type="submission" date="2011-10" db="EMBL/GenBank/DDBJ databases">
        <title>The Genome Sequence of Actinomyces graevenitzii C83.</title>
        <authorList>
            <consortium name="The Broad Institute Genome Sequencing Platform"/>
            <consortium name="The Broad Institute Genome Sequencing Center for Infectious Disease"/>
            <person name="Earl A."/>
            <person name="Ward D."/>
            <person name="Feldgarden M."/>
            <person name="Gevers D."/>
            <person name="Sibley C.D."/>
            <person name="Field T.R."/>
            <person name="Grinwis M."/>
            <person name="Eshaghurshan C.S."/>
            <person name="Surette M.G."/>
            <person name="Young S.K."/>
            <person name="Zeng Q."/>
            <person name="Gargeya S."/>
            <person name="Fitzgerald M."/>
            <person name="Haas B."/>
            <person name="Abouelleil A."/>
            <person name="Alvarado L."/>
            <person name="Arachchi H.M."/>
            <person name="Berlin A."/>
            <person name="Brown A."/>
            <person name="Chapman S.B."/>
            <person name="Chen Z."/>
            <person name="Dunbar C."/>
            <person name="Freedman E."/>
            <person name="Gearin G."/>
            <person name="Goldberg J."/>
            <person name="Griggs A."/>
            <person name="Gujja S."/>
            <person name="Heiman D."/>
            <person name="Howarth C."/>
            <person name="Larson L."/>
            <person name="Lui A."/>
            <person name="MacDonald P.J.P."/>
            <person name="Montmayeur A."/>
            <person name="Murphy C."/>
            <person name="Neiman D."/>
            <person name="Pearson M."/>
            <person name="Priest M."/>
            <person name="Roberts A."/>
            <person name="Saif S."/>
            <person name="Shea T."/>
            <person name="Shenoy N."/>
            <person name="Sisk P."/>
            <person name="Stolte C."/>
            <person name="Sykes S."/>
            <person name="Wortman J."/>
            <person name="Nusbaum C."/>
            <person name="Birren B."/>
        </authorList>
    </citation>
    <scope>NUCLEOTIDE SEQUENCE [LARGE SCALE GENOMIC DNA]</scope>
    <source>
        <strain evidence="1 2">C83</strain>
    </source>
</reference>
<dbReference type="eggNOG" id="COG0406">
    <property type="taxonomic scope" value="Bacteria"/>
</dbReference>
<evidence type="ECO:0000313" key="2">
    <source>
        <dbReference type="Proteomes" id="UP000003822"/>
    </source>
</evidence>
<dbReference type="Pfam" id="PF00300">
    <property type="entry name" value="His_Phos_1"/>
    <property type="match status" value="1"/>
</dbReference>
<dbReference type="HOGENOM" id="CLU_033323_5_1_11"/>